<dbReference type="GO" id="GO:0007094">
    <property type="term" value="P:mitotic spindle assembly checkpoint signaling"/>
    <property type="evidence" value="ECO:0007669"/>
    <property type="project" value="TreeGrafter"/>
</dbReference>
<comment type="subcellular location">
    <subcellularLocation>
        <location evidence="1">Chromosome</location>
        <location evidence="1">Centromere</location>
    </subcellularLocation>
</comment>
<proteinExistence type="inferred from homology"/>
<evidence type="ECO:0000256" key="7">
    <source>
        <dbReference type="ARBA" id="ARBA00023328"/>
    </source>
</evidence>
<evidence type="ECO:0000256" key="3">
    <source>
        <dbReference type="ARBA" id="ARBA00022454"/>
    </source>
</evidence>
<name>A0AAD5TXU4_9FUNG</name>
<keyword evidence="4" id="KW-0132">Cell division</keyword>
<dbReference type="Gene3D" id="1.20.58.730">
    <property type="match status" value="1"/>
</dbReference>
<accession>A0AAD5TXU4</accession>
<dbReference type="GO" id="GO:0051301">
    <property type="term" value="P:cell division"/>
    <property type="evidence" value="ECO:0007669"/>
    <property type="project" value="UniProtKB-KW"/>
</dbReference>
<dbReference type="Gene3D" id="1.10.287.1880">
    <property type="match status" value="1"/>
</dbReference>
<organism evidence="8 9">
    <name type="scientific">Clydaea vesicula</name>
    <dbReference type="NCBI Taxonomy" id="447962"/>
    <lineage>
        <taxon>Eukaryota</taxon>
        <taxon>Fungi</taxon>
        <taxon>Fungi incertae sedis</taxon>
        <taxon>Chytridiomycota</taxon>
        <taxon>Chytridiomycota incertae sedis</taxon>
        <taxon>Chytridiomycetes</taxon>
        <taxon>Lobulomycetales</taxon>
        <taxon>Lobulomycetaceae</taxon>
        <taxon>Clydaea</taxon>
    </lineage>
</organism>
<comment type="similarity">
    <text evidence="2">Belongs to the ZWILCH family.</text>
</comment>
<evidence type="ECO:0000256" key="2">
    <source>
        <dbReference type="ARBA" id="ARBA00009062"/>
    </source>
</evidence>
<keyword evidence="7" id="KW-0137">Centromere</keyword>
<dbReference type="GO" id="GO:0034501">
    <property type="term" value="P:protein localization to kinetochore"/>
    <property type="evidence" value="ECO:0007669"/>
    <property type="project" value="TreeGrafter"/>
</dbReference>
<evidence type="ECO:0000256" key="4">
    <source>
        <dbReference type="ARBA" id="ARBA00022618"/>
    </source>
</evidence>
<keyword evidence="9" id="KW-1185">Reference proteome</keyword>
<evidence type="ECO:0000256" key="1">
    <source>
        <dbReference type="ARBA" id="ARBA00004584"/>
    </source>
</evidence>
<dbReference type="EMBL" id="JADGJW010000636">
    <property type="protein sequence ID" value="KAJ3214271.1"/>
    <property type="molecule type" value="Genomic_DNA"/>
</dbReference>
<sequence>MLSHEDINQIEDTEFKNSFLNSAKNTDFGIKLQNFKIIFISRDVNHKLRRYFGEGSFWLVTSNTKTTKHPNLGDDKVNSLQTESKSFTLNFDYASSIKIGTNSDLKNQTIAGVEQTGHQDYRYSLLEDEEPLSEDDARFVLSFYNNQEPISTLPPVFVCYLKAELSYNAKVNDLPSIDDILKKAARIQYKSAELKTLTMFSTAEVVAENISDALLFSNPPTSSSHFLLDIKTVYGGNDPENYKVTEELRSEIELLIDWVSIINKCEKNQHEFESWKCDSKVLQEKENVSVKQLAVEFIEDLNEQGNQFGTIPLSSKSNSELLEPQVLPKRSDFDFTDLLFPFILKNCTLQEHLIQTLSVVAEKLKSGSLKPLIYKQNTSTLAAVIRDYIKLCRTTMSIKEAVASKDSIESTFEYWLLSEDNPHSILECFVEVGINKLKKDFLFLLLGNEISNFSQLEFFFESSIPLIEQTLRLFAVFRIVEIINFIKTNLAGLSLEIIRELTIKISDYFKEILDKFNRDKFDDKINEDIKKSEIKIFEEFFNLNFNFKIFLPRFNSNVNKMVEGIFNSRIPCTYGLTFSFQNGFIFKYSLEKKQYTDYEEFENEDFKKNFELHEEKFNVVIGIGTGI</sequence>
<evidence type="ECO:0000256" key="6">
    <source>
        <dbReference type="ARBA" id="ARBA00023306"/>
    </source>
</evidence>
<evidence type="ECO:0000256" key="5">
    <source>
        <dbReference type="ARBA" id="ARBA00022776"/>
    </source>
</evidence>
<dbReference type="AlphaFoldDB" id="A0AAD5TXU4"/>
<gene>
    <name evidence="8" type="ORF">HK099_006951</name>
</gene>
<evidence type="ECO:0000313" key="9">
    <source>
        <dbReference type="Proteomes" id="UP001211065"/>
    </source>
</evidence>
<keyword evidence="6" id="KW-0131">Cell cycle</keyword>
<dbReference type="PANTHER" id="PTHR15995">
    <property type="entry name" value="PROTEIN ZWILCH HOMOLOG"/>
    <property type="match status" value="1"/>
</dbReference>
<dbReference type="Proteomes" id="UP001211065">
    <property type="component" value="Unassembled WGS sequence"/>
</dbReference>
<dbReference type="GO" id="GO:1990423">
    <property type="term" value="C:RZZ complex"/>
    <property type="evidence" value="ECO:0007669"/>
    <property type="project" value="InterPro"/>
</dbReference>
<protein>
    <submittedName>
        <fullName evidence="8">Uncharacterized protein</fullName>
    </submittedName>
</protein>
<keyword evidence="3" id="KW-0158">Chromosome</keyword>
<reference evidence="8" key="1">
    <citation type="submission" date="2020-05" db="EMBL/GenBank/DDBJ databases">
        <title>Phylogenomic resolution of chytrid fungi.</title>
        <authorList>
            <person name="Stajich J.E."/>
            <person name="Amses K."/>
            <person name="Simmons R."/>
            <person name="Seto K."/>
            <person name="Myers J."/>
            <person name="Bonds A."/>
            <person name="Quandt C.A."/>
            <person name="Barry K."/>
            <person name="Liu P."/>
            <person name="Grigoriev I."/>
            <person name="Longcore J.E."/>
            <person name="James T.Y."/>
        </authorList>
    </citation>
    <scope>NUCLEOTIDE SEQUENCE</scope>
    <source>
        <strain evidence="8">JEL0476</strain>
    </source>
</reference>
<dbReference type="InterPro" id="IPR018630">
    <property type="entry name" value="Zwilch"/>
</dbReference>
<comment type="caution">
    <text evidence="8">The sequence shown here is derived from an EMBL/GenBank/DDBJ whole genome shotgun (WGS) entry which is preliminary data.</text>
</comment>
<dbReference type="PANTHER" id="PTHR15995:SF1">
    <property type="entry name" value="PROTEIN ZWILCH HOMOLOG"/>
    <property type="match status" value="1"/>
</dbReference>
<evidence type="ECO:0000313" key="8">
    <source>
        <dbReference type="EMBL" id="KAJ3214271.1"/>
    </source>
</evidence>
<keyword evidence="5" id="KW-0498">Mitosis</keyword>
<dbReference type="Pfam" id="PF09817">
    <property type="entry name" value="Zwilch"/>
    <property type="match status" value="1"/>
</dbReference>